<evidence type="ECO:0008006" key="3">
    <source>
        <dbReference type="Google" id="ProtNLM"/>
    </source>
</evidence>
<proteinExistence type="predicted"/>
<dbReference type="EMBL" id="CP007646">
    <property type="protein sequence ID" value="AIR11046.1"/>
    <property type="molecule type" value="Genomic_DNA"/>
</dbReference>
<dbReference type="Gene3D" id="1.10.10.10">
    <property type="entry name" value="Winged helix-like DNA-binding domain superfamily/Winged helix DNA-binding domain"/>
    <property type="match status" value="1"/>
</dbReference>
<dbReference type="RefSeq" id="WP_034983509.1">
    <property type="nucleotide sequence ID" value="NZ_CP007646.1"/>
</dbReference>
<evidence type="ECO:0000313" key="1">
    <source>
        <dbReference type="EMBL" id="AIR11046.1"/>
    </source>
</evidence>
<evidence type="ECO:0000313" key="2">
    <source>
        <dbReference type="Proteomes" id="UP000029488"/>
    </source>
</evidence>
<accession>A0A089QJA0</accession>
<dbReference type="Proteomes" id="UP000029488">
    <property type="component" value="Chromosome"/>
</dbReference>
<dbReference type="Pfam" id="PF13730">
    <property type="entry name" value="HTH_36"/>
    <property type="match status" value="1"/>
</dbReference>
<dbReference type="KEGG" id="lsj:LSJ_1392"/>
<protein>
    <recommendedName>
        <fullName evidence="3">Helix-turn-helix domain-containing protein</fullName>
    </recommendedName>
</protein>
<gene>
    <name evidence="1" type="ORF">LSJ_1392</name>
</gene>
<organism evidence="1 2">
    <name type="scientific">Ligilactobacillus salivarius</name>
    <dbReference type="NCBI Taxonomy" id="1624"/>
    <lineage>
        <taxon>Bacteria</taxon>
        <taxon>Bacillati</taxon>
        <taxon>Bacillota</taxon>
        <taxon>Bacilli</taxon>
        <taxon>Lactobacillales</taxon>
        <taxon>Lactobacillaceae</taxon>
        <taxon>Ligilactobacillus</taxon>
    </lineage>
</organism>
<dbReference type="InterPro" id="IPR036388">
    <property type="entry name" value="WH-like_DNA-bd_sf"/>
</dbReference>
<dbReference type="AlphaFoldDB" id="A0A089QJA0"/>
<reference evidence="1 2" key="1">
    <citation type="journal article" date="2014" name="BMC Genomics">
        <title>Unusual genome complexity in Lactobacillus salivarius JCM1046.</title>
        <authorList>
            <person name="Raftis E.J."/>
            <person name="Forde B.M."/>
            <person name="Claesson M.J."/>
            <person name="O'Toole P.W."/>
        </authorList>
    </citation>
    <scope>NUCLEOTIDE SEQUENCE [LARGE SCALE GENOMIC DNA]</scope>
    <source>
        <strain evidence="1 2">JCM1046</strain>
    </source>
</reference>
<name>A0A089QJA0_9LACO</name>
<sequence length="289" mass="33682">MKFNEYNNPANPDQPRGFIYKQWKDYKKKIGRYCLIPNEIIQYLPLLNGPELNLYMFYAINADNTFGNSFYSIETIAQELNVSAKTINNWNNKLIDLGLITRVQPIEHKSAEAQLLPLTSFIARPSSSNLERTRNQLEKANYKITDDLHLVIFHKNNKLTPLKFTIYYRDGPSTVKDNQIKRGNSKLSNRNTDSKNEGPKWLIAALQEPNYELSETDKNIINKGNIPWKNHESGQVAWIDHKNYFTLLIKNYVENENDDAKLLDTLCSFATKNDILKFRKNYCHCKIRV</sequence>